<proteinExistence type="predicted"/>
<accession>A0A5C4RTG1</accession>
<dbReference type="RefSeq" id="WP_139444652.1">
    <property type="nucleotide sequence ID" value="NZ_SMDR01000001.1"/>
</dbReference>
<protein>
    <recommendedName>
        <fullName evidence="4">DUF3566 domain-containing protein</fullName>
    </recommendedName>
</protein>
<feature type="transmembrane region" description="Helical" evidence="1">
    <location>
        <begin position="62"/>
        <end position="87"/>
    </location>
</feature>
<organism evidence="2 3">
    <name type="scientific">Arenimonas terrae</name>
    <dbReference type="NCBI Taxonomy" id="2546226"/>
    <lineage>
        <taxon>Bacteria</taxon>
        <taxon>Pseudomonadati</taxon>
        <taxon>Pseudomonadota</taxon>
        <taxon>Gammaproteobacteria</taxon>
        <taxon>Lysobacterales</taxon>
        <taxon>Lysobacteraceae</taxon>
        <taxon>Arenimonas</taxon>
    </lineage>
</organism>
<evidence type="ECO:0000313" key="2">
    <source>
        <dbReference type="EMBL" id="TNJ34245.1"/>
    </source>
</evidence>
<keyword evidence="1" id="KW-0812">Transmembrane</keyword>
<evidence type="ECO:0000313" key="3">
    <source>
        <dbReference type="Proteomes" id="UP000305760"/>
    </source>
</evidence>
<dbReference type="EMBL" id="SMDR01000001">
    <property type="protein sequence ID" value="TNJ34245.1"/>
    <property type="molecule type" value="Genomic_DNA"/>
</dbReference>
<feature type="transmembrane region" description="Helical" evidence="1">
    <location>
        <begin position="16"/>
        <end position="42"/>
    </location>
</feature>
<keyword evidence="1" id="KW-0472">Membrane</keyword>
<evidence type="ECO:0008006" key="4">
    <source>
        <dbReference type="Google" id="ProtNLM"/>
    </source>
</evidence>
<dbReference type="AlphaFoldDB" id="A0A5C4RTG1"/>
<gene>
    <name evidence="2" type="ORF">E1B00_00165</name>
</gene>
<dbReference type="OrthoDB" id="6058951at2"/>
<name>A0A5C4RTG1_9GAMM</name>
<reference evidence="2 3" key="1">
    <citation type="submission" date="2019-03" db="EMBL/GenBank/DDBJ databases">
        <title>Arenimonas daejeonensis sp. nov., isolated from compost.</title>
        <authorList>
            <person name="Jeon C.O."/>
        </authorList>
    </citation>
    <scope>NUCLEOTIDE SEQUENCE [LARGE SCALE GENOMIC DNA]</scope>
    <source>
        <strain evidence="2 3">R29</strain>
    </source>
</reference>
<keyword evidence="1" id="KW-1133">Transmembrane helix</keyword>
<keyword evidence="3" id="KW-1185">Reference proteome</keyword>
<sequence>MVIRKIGVLSLGKLMAVMYAGIGLLFGILYALFAVIGGGAMMAMGGEENAALGGGMMMGMGLAAVVVLPILYGVFGFIGGVISAFFFNLAAKYVGGLELEVQ</sequence>
<comment type="caution">
    <text evidence="2">The sequence shown here is derived from an EMBL/GenBank/DDBJ whole genome shotgun (WGS) entry which is preliminary data.</text>
</comment>
<evidence type="ECO:0000256" key="1">
    <source>
        <dbReference type="SAM" id="Phobius"/>
    </source>
</evidence>
<dbReference type="Proteomes" id="UP000305760">
    <property type="component" value="Unassembled WGS sequence"/>
</dbReference>